<evidence type="ECO:0000313" key="2">
    <source>
        <dbReference type="Proteomes" id="UP001605036"/>
    </source>
</evidence>
<reference evidence="1 2" key="1">
    <citation type="submission" date="2024-09" db="EMBL/GenBank/DDBJ databases">
        <title>Chromosome-scale assembly of Riccia fluitans.</title>
        <authorList>
            <person name="Paukszto L."/>
            <person name="Sawicki J."/>
            <person name="Karawczyk K."/>
            <person name="Piernik-Szablinska J."/>
            <person name="Szczecinska M."/>
            <person name="Mazdziarz M."/>
        </authorList>
    </citation>
    <scope>NUCLEOTIDE SEQUENCE [LARGE SCALE GENOMIC DNA]</scope>
    <source>
        <strain evidence="1">Rf_01</strain>
        <tissue evidence="1">Aerial parts of the thallus</tissue>
    </source>
</reference>
<dbReference type="Proteomes" id="UP001605036">
    <property type="component" value="Unassembled WGS sequence"/>
</dbReference>
<keyword evidence="2" id="KW-1185">Reference proteome</keyword>
<name>A0ABD1ZKP8_9MARC</name>
<organism evidence="1 2">
    <name type="scientific">Riccia fluitans</name>
    <dbReference type="NCBI Taxonomy" id="41844"/>
    <lineage>
        <taxon>Eukaryota</taxon>
        <taxon>Viridiplantae</taxon>
        <taxon>Streptophyta</taxon>
        <taxon>Embryophyta</taxon>
        <taxon>Marchantiophyta</taxon>
        <taxon>Marchantiopsida</taxon>
        <taxon>Marchantiidae</taxon>
        <taxon>Marchantiales</taxon>
        <taxon>Ricciaceae</taxon>
        <taxon>Riccia</taxon>
    </lineage>
</organism>
<protein>
    <submittedName>
        <fullName evidence="1">Uncharacterized protein</fullName>
    </submittedName>
</protein>
<sequence>MAVTLEEEWAMKEVLEDPGLPSIAPGETSKPSMACGGIVGGQSTVKNQRRPANLSCIDPQDKWEAGRFRCPPAVV</sequence>
<dbReference type="AlphaFoldDB" id="A0ABD1ZKP8"/>
<accession>A0ABD1ZKP8</accession>
<proteinExistence type="predicted"/>
<gene>
    <name evidence="1" type="ORF">R1flu_020141</name>
</gene>
<dbReference type="EMBL" id="JBHFFA010000001">
    <property type="protein sequence ID" value="KAL2652013.1"/>
    <property type="molecule type" value="Genomic_DNA"/>
</dbReference>
<comment type="caution">
    <text evidence="1">The sequence shown here is derived from an EMBL/GenBank/DDBJ whole genome shotgun (WGS) entry which is preliminary data.</text>
</comment>
<evidence type="ECO:0000313" key="1">
    <source>
        <dbReference type="EMBL" id="KAL2652013.1"/>
    </source>
</evidence>